<dbReference type="PANTHER" id="PTHR48111:SF50">
    <property type="entry name" value="KDP OPERON TRANSCRIPTIONAL REGULATORY PROTEIN KDPE"/>
    <property type="match status" value="1"/>
</dbReference>
<dbReference type="InterPro" id="IPR016032">
    <property type="entry name" value="Sig_transdc_resp-reg_C-effctor"/>
</dbReference>
<evidence type="ECO:0000313" key="12">
    <source>
        <dbReference type="EMBL" id="KVK74995.1"/>
    </source>
</evidence>
<keyword evidence="5" id="KW-0805">Transcription regulation</keyword>
<dbReference type="Proteomes" id="UP000069001">
    <property type="component" value="Unassembled WGS sequence"/>
</dbReference>
<dbReference type="GO" id="GO:0000156">
    <property type="term" value="F:phosphorelay response regulator activity"/>
    <property type="evidence" value="ECO:0007669"/>
    <property type="project" value="TreeGrafter"/>
</dbReference>
<dbReference type="Pfam" id="PF00486">
    <property type="entry name" value="Trans_reg_C"/>
    <property type="match status" value="1"/>
</dbReference>
<feature type="DNA-binding region" description="OmpR/PhoB-type" evidence="9">
    <location>
        <begin position="131"/>
        <end position="230"/>
    </location>
</feature>
<reference evidence="12 13" key="1">
    <citation type="submission" date="2015-11" db="EMBL/GenBank/DDBJ databases">
        <title>Expanding the genomic diversity of Burkholderia species for the development of highly accurate diagnostics.</title>
        <authorList>
            <person name="Sahl J."/>
            <person name="Keim P."/>
            <person name="Wagner D."/>
        </authorList>
    </citation>
    <scope>NUCLEOTIDE SEQUENCE [LARGE SCALE GENOMIC DNA]</scope>
    <source>
        <strain evidence="12 13">MSMB1302</strain>
    </source>
</reference>
<dbReference type="InterPro" id="IPR036388">
    <property type="entry name" value="WH-like_DNA-bd_sf"/>
</dbReference>
<dbReference type="GO" id="GO:0045893">
    <property type="term" value="P:positive regulation of DNA-templated transcription"/>
    <property type="evidence" value="ECO:0007669"/>
    <property type="project" value="UniProtKB-ARBA"/>
</dbReference>
<dbReference type="FunFam" id="3.40.50.2300:FF:000021">
    <property type="entry name" value="Two-component system response regulator KdpE"/>
    <property type="match status" value="1"/>
</dbReference>
<dbReference type="EMBL" id="LOYH01000092">
    <property type="protein sequence ID" value="KVK74995.1"/>
    <property type="molecule type" value="Genomic_DNA"/>
</dbReference>
<keyword evidence="6 9" id="KW-0238">DNA-binding</keyword>
<dbReference type="Gene3D" id="6.10.250.690">
    <property type="match status" value="1"/>
</dbReference>
<evidence type="ECO:0000256" key="6">
    <source>
        <dbReference type="ARBA" id="ARBA00023125"/>
    </source>
</evidence>
<dbReference type="InterPro" id="IPR001867">
    <property type="entry name" value="OmpR/PhoB-type_DNA-bd"/>
</dbReference>
<organism evidence="12 13">
    <name type="scientific">Burkholderia cepacia</name>
    <name type="common">Pseudomonas cepacia</name>
    <dbReference type="NCBI Taxonomy" id="292"/>
    <lineage>
        <taxon>Bacteria</taxon>
        <taxon>Pseudomonadati</taxon>
        <taxon>Pseudomonadota</taxon>
        <taxon>Betaproteobacteria</taxon>
        <taxon>Burkholderiales</taxon>
        <taxon>Burkholderiaceae</taxon>
        <taxon>Burkholderia</taxon>
        <taxon>Burkholderia cepacia complex</taxon>
    </lineage>
</organism>
<dbReference type="Gene3D" id="1.10.10.10">
    <property type="entry name" value="Winged helix-like DNA-binding domain superfamily/Winged helix DNA-binding domain"/>
    <property type="match status" value="1"/>
</dbReference>
<evidence type="ECO:0000259" key="11">
    <source>
        <dbReference type="PROSITE" id="PS51755"/>
    </source>
</evidence>
<comment type="subcellular location">
    <subcellularLocation>
        <location evidence="1">Cytoplasm</location>
    </subcellularLocation>
</comment>
<dbReference type="PANTHER" id="PTHR48111">
    <property type="entry name" value="REGULATOR OF RPOS"/>
    <property type="match status" value="1"/>
</dbReference>
<gene>
    <name evidence="12" type="ORF">WS90_28100</name>
</gene>
<evidence type="ECO:0000256" key="3">
    <source>
        <dbReference type="ARBA" id="ARBA00022553"/>
    </source>
</evidence>
<feature type="domain" description="Response regulatory" evidence="10">
    <location>
        <begin position="5"/>
        <end position="118"/>
    </location>
</feature>
<dbReference type="InterPro" id="IPR011006">
    <property type="entry name" value="CheY-like_superfamily"/>
</dbReference>
<dbReference type="SMART" id="SM00448">
    <property type="entry name" value="REC"/>
    <property type="match status" value="1"/>
</dbReference>
<evidence type="ECO:0000256" key="5">
    <source>
        <dbReference type="ARBA" id="ARBA00023015"/>
    </source>
</evidence>
<feature type="domain" description="OmpR/PhoB-type" evidence="11">
    <location>
        <begin position="131"/>
        <end position="230"/>
    </location>
</feature>
<feature type="modified residue" description="4-aspartylphosphate" evidence="8">
    <location>
        <position position="54"/>
    </location>
</feature>
<keyword evidence="3 8" id="KW-0597">Phosphoprotein</keyword>
<dbReference type="AlphaFoldDB" id="A0A118IWF9"/>
<keyword evidence="2" id="KW-0963">Cytoplasm</keyword>
<comment type="caution">
    <text evidence="12">The sequence shown here is derived from an EMBL/GenBank/DDBJ whole genome shotgun (WGS) entry which is preliminary data.</text>
</comment>
<dbReference type="RefSeq" id="WP_059521573.1">
    <property type="nucleotide sequence ID" value="NZ_LOXZ01000006.1"/>
</dbReference>
<accession>A0A118IWF9</accession>
<dbReference type="PROSITE" id="PS50110">
    <property type="entry name" value="RESPONSE_REGULATORY"/>
    <property type="match status" value="1"/>
</dbReference>
<dbReference type="InterPro" id="IPR039420">
    <property type="entry name" value="WalR-like"/>
</dbReference>
<evidence type="ECO:0000256" key="1">
    <source>
        <dbReference type="ARBA" id="ARBA00004496"/>
    </source>
</evidence>
<dbReference type="SUPFAM" id="SSF46894">
    <property type="entry name" value="C-terminal effector domain of the bipartite response regulators"/>
    <property type="match status" value="1"/>
</dbReference>
<dbReference type="Pfam" id="PF00072">
    <property type="entry name" value="Response_reg"/>
    <property type="match status" value="1"/>
</dbReference>
<dbReference type="CDD" id="cd17620">
    <property type="entry name" value="REC_OmpR_KdpE-like"/>
    <property type="match status" value="1"/>
</dbReference>
<sequence length="250" mass="27748">MIRSRVLIVEDESDIRRFVRMALEHEGLDTCEASTAREARMYASSSKPDLVIVDLGLPDDDGKTFIRELREWSTVPVIVLSARQQEVEKVAALDAGADDYLPKPFGVPELLARARAQLRRAAFVSADGQSSSIVRFGDVTVDVGKHEVARGGEPVHLTRLEFRLLAALIRARGGVIAARQLLAEVWGIHDAERAHYVRVYMTNLRQKLEPVPARPRHLLTELQFGYRLVGLETAGMTDGQREAASAGLDR</sequence>
<name>A0A118IWF9_BURCE</name>
<dbReference type="InterPro" id="IPR001789">
    <property type="entry name" value="Sig_transdc_resp-reg_receiver"/>
</dbReference>
<dbReference type="CDD" id="cd00383">
    <property type="entry name" value="trans_reg_C"/>
    <property type="match status" value="1"/>
</dbReference>
<keyword evidence="7" id="KW-0804">Transcription</keyword>
<evidence type="ECO:0000256" key="8">
    <source>
        <dbReference type="PROSITE-ProRule" id="PRU00169"/>
    </source>
</evidence>
<evidence type="ECO:0000256" key="7">
    <source>
        <dbReference type="ARBA" id="ARBA00023163"/>
    </source>
</evidence>
<dbReference type="SMART" id="SM00862">
    <property type="entry name" value="Trans_reg_C"/>
    <property type="match status" value="1"/>
</dbReference>
<dbReference type="PROSITE" id="PS51755">
    <property type="entry name" value="OMPR_PHOB"/>
    <property type="match status" value="1"/>
</dbReference>
<dbReference type="GO" id="GO:0042802">
    <property type="term" value="F:identical protein binding"/>
    <property type="evidence" value="ECO:0007669"/>
    <property type="project" value="UniProtKB-ARBA"/>
</dbReference>
<evidence type="ECO:0000256" key="4">
    <source>
        <dbReference type="ARBA" id="ARBA00023012"/>
    </source>
</evidence>
<dbReference type="SUPFAM" id="SSF52172">
    <property type="entry name" value="CheY-like"/>
    <property type="match status" value="1"/>
</dbReference>
<dbReference type="Gene3D" id="3.40.50.2300">
    <property type="match status" value="1"/>
</dbReference>
<evidence type="ECO:0000256" key="2">
    <source>
        <dbReference type="ARBA" id="ARBA00022490"/>
    </source>
</evidence>
<evidence type="ECO:0000259" key="10">
    <source>
        <dbReference type="PROSITE" id="PS50110"/>
    </source>
</evidence>
<keyword evidence="4" id="KW-0902">Two-component regulatory system</keyword>
<protein>
    <submittedName>
        <fullName evidence="12">Two-component system response regulator</fullName>
    </submittedName>
</protein>
<evidence type="ECO:0000313" key="13">
    <source>
        <dbReference type="Proteomes" id="UP000069001"/>
    </source>
</evidence>
<dbReference type="GO" id="GO:0032993">
    <property type="term" value="C:protein-DNA complex"/>
    <property type="evidence" value="ECO:0007669"/>
    <property type="project" value="TreeGrafter"/>
</dbReference>
<proteinExistence type="predicted"/>
<dbReference type="GO" id="GO:0005829">
    <property type="term" value="C:cytosol"/>
    <property type="evidence" value="ECO:0007669"/>
    <property type="project" value="TreeGrafter"/>
</dbReference>
<dbReference type="GO" id="GO:0000987">
    <property type="term" value="F:cis-regulatory region sequence-specific DNA binding"/>
    <property type="evidence" value="ECO:0007669"/>
    <property type="project" value="UniProtKB-ARBA"/>
</dbReference>
<evidence type="ECO:0000256" key="9">
    <source>
        <dbReference type="PROSITE-ProRule" id="PRU01091"/>
    </source>
</evidence>